<evidence type="ECO:0000313" key="3">
    <source>
        <dbReference type="EnsemblPlants" id="TuG1812U0000326200.01.T01"/>
    </source>
</evidence>
<dbReference type="PANTHER" id="PTHR23272:SF161">
    <property type="entry name" value="ZINC FINGER BED DOMAIN-CONTAINING PROTEIN RICESLEEPER 1-LIKE"/>
    <property type="match status" value="1"/>
</dbReference>
<feature type="domain" description="HAT C-terminal dimerisation" evidence="2">
    <location>
        <begin position="1"/>
        <end position="48"/>
    </location>
</feature>
<dbReference type="SUPFAM" id="SSF53098">
    <property type="entry name" value="Ribonuclease H-like"/>
    <property type="match status" value="1"/>
</dbReference>
<feature type="region of interest" description="Disordered" evidence="1">
    <location>
        <begin position="75"/>
        <end position="106"/>
    </location>
</feature>
<dbReference type="EnsemblPlants" id="TuG1812U0000326200.01.T01">
    <property type="protein sequence ID" value="TuG1812U0000326200.01.T01"/>
    <property type="gene ID" value="TuG1812U0000326200.01"/>
</dbReference>
<dbReference type="Proteomes" id="UP000015106">
    <property type="component" value="Unassembled WGS sequence"/>
</dbReference>
<dbReference type="Gramene" id="TuG1812U0000326200.01.T01">
    <property type="protein sequence ID" value="TuG1812U0000326200.01.T01"/>
    <property type="gene ID" value="TuG1812U0000326200.01"/>
</dbReference>
<evidence type="ECO:0000256" key="1">
    <source>
        <dbReference type="SAM" id="MobiDB-lite"/>
    </source>
</evidence>
<evidence type="ECO:0000313" key="4">
    <source>
        <dbReference type="Proteomes" id="UP000015106"/>
    </source>
</evidence>
<accession>A0A8R7RDK4</accession>
<protein>
    <recommendedName>
        <fullName evidence="2">HAT C-terminal dimerisation domain-containing protein</fullName>
    </recommendedName>
</protein>
<dbReference type="PANTHER" id="PTHR23272">
    <property type="entry name" value="BED FINGER-RELATED"/>
    <property type="match status" value="1"/>
</dbReference>
<dbReference type="GO" id="GO:0046983">
    <property type="term" value="F:protein dimerization activity"/>
    <property type="evidence" value="ECO:0007669"/>
    <property type="project" value="InterPro"/>
</dbReference>
<reference evidence="4" key="1">
    <citation type="journal article" date="2013" name="Nature">
        <title>Draft genome of the wheat A-genome progenitor Triticum urartu.</title>
        <authorList>
            <person name="Ling H.Q."/>
            <person name="Zhao S."/>
            <person name="Liu D."/>
            <person name="Wang J."/>
            <person name="Sun H."/>
            <person name="Zhang C."/>
            <person name="Fan H."/>
            <person name="Li D."/>
            <person name="Dong L."/>
            <person name="Tao Y."/>
            <person name="Gao C."/>
            <person name="Wu H."/>
            <person name="Li Y."/>
            <person name="Cui Y."/>
            <person name="Guo X."/>
            <person name="Zheng S."/>
            <person name="Wang B."/>
            <person name="Yu K."/>
            <person name="Liang Q."/>
            <person name="Yang W."/>
            <person name="Lou X."/>
            <person name="Chen J."/>
            <person name="Feng M."/>
            <person name="Jian J."/>
            <person name="Zhang X."/>
            <person name="Luo G."/>
            <person name="Jiang Y."/>
            <person name="Liu J."/>
            <person name="Wang Z."/>
            <person name="Sha Y."/>
            <person name="Zhang B."/>
            <person name="Wu H."/>
            <person name="Tang D."/>
            <person name="Shen Q."/>
            <person name="Xue P."/>
            <person name="Zou S."/>
            <person name="Wang X."/>
            <person name="Liu X."/>
            <person name="Wang F."/>
            <person name="Yang Y."/>
            <person name="An X."/>
            <person name="Dong Z."/>
            <person name="Zhang K."/>
            <person name="Zhang X."/>
            <person name="Luo M.C."/>
            <person name="Dvorak J."/>
            <person name="Tong Y."/>
            <person name="Wang J."/>
            <person name="Yang H."/>
            <person name="Li Z."/>
            <person name="Wang D."/>
            <person name="Zhang A."/>
            <person name="Wang J."/>
        </authorList>
    </citation>
    <scope>NUCLEOTIDE SEQUENCE</scope>
    <source>
        <strain evidence="4">cv. G1812</strain>
    </source>
</reference>
<dbReference type="AlphaFoldDB" id="A0A8R7RDK4"/>
<name>A0A8R7RDK4_TRIUA</name>
<organism evidence="3 4">
    <name type="scientific">Triticum urartu</name>
    <name type="common">Red wild einkorn</name>
    <name type="synonym">Crithodium urartu</name>
    <dbReference type="NCBI Taxonomy" id="4572"/>
    <lineage>
        <taxon>Eukaryota</taxon>
        <taxon>Viridiplantae</taxon>
        <taxon>Streptophyta</taxon>
        <taxon>Embryophyta</taxon>
        <taxon>Tracheophyta</taxon>
        <taxon>Spermatophyta</taxon>
        <taxon>Magnoliopsida</taxon>
        <taxon>Liliopsida</taxon>
        <taxon>Poales</taxon>
        <taxon>Poaceae</taxon>
        <taxon>BOP clade</taxon>
        <taxon>Pooideae</taxon>
        <taxon>Triticodae</taxon>
        <taxon>Triticeae</taxon>
        <taxon>Triticinae</taxon>
        <taxon>Triticum</taxon>
    </lineage>
</organism>
<feature type="compositionally biased region" description="Low complexity" evidence="1">
    <location>
        <begin position="79"/>
        <end position="98"/>
    </location>
</feature>
<dbReference type="InterPro" id="IPR008906">
    <property type="entry name" value="HATC_C_dom"/>
</dbReference>
<evidence type="ECO:0000259" key="2">
    <source>
        <dbReference type="Pfam" id="PF05699"/>
    </source>
</evidence>
<dbReference type="Pfam" id="PF05699">
    <property type="entry name" value="Dimer_Tnp_hAT"/>
    <property type="match status" value="1"/>
</dbReference>
<proteinExistence type="predicted"/>
<reference evidence="3" key="2">
    <citation type="submission" date="2022-06" db="UniProtKB">
        <authorList>
            <consortium name="EnsemblPlants"/>
        </authorList>
    </citation>
    <scope>IDENTIFICATION</scope>
</reference>
<keyword evidence="4" id="KW-1185">Reference proteome</keyword>
<sequence>MARDVLAVPVSTVASESAFSTSGRILNEFRTSLTPFMVQALVCAQDWLRGSITINIEEDEEELLRLEKELIEELGSTNSSKSKASSSKSVCKPSGVVPSCPPPSST</sequence>
<dbReference type="InterPro" id="IPR012337">
    <property type="entry name" value="RNaseH-like_sf"/>
</dbReference>